<dbReference type="AlphaFoldDB" id="A0AAD9FR75"/>
<dbReference type="GO" id="GO:0004132">
    <property type="term" value="F:dCMP deaminase activity"/>
    <property type="evidence" value="ECO:0007669"/>
    <property type="project" value="UniProtKB-EC"/>
</dbReference>
<dbReference type="Pfam" id="PF00383">
    <property type="entry name" value="dCMP_cyt_deam_1"/>
    <property type="match status" value="1"/>
</dbReference>
<name>A0AAD9FR75_PAPLA</name>
<dbReference type="GO" id="GO:0009165">
    <property type="term" value="P:nucleotide biosynthetic process"/>
    <property type="evidence" value="ECO:0007669"/>
    <property type="project" value="UniProtKB-KW"/>
</dbReference>
<dbReference type="Gene3D" id="3.40.140.10">
    <property type="entry name" value="Cytidine Deaminase, domain 2"/>
    <property type="match status" value="1"/>
</dbReference>
<evidence type="ECO:0000256" key="5">
    <source>
        <dbReference type="ARBA" id="ARBA00022801"/>
    </source>
</evidence>
<evidence type="ECO:0000256" key="4">
    <source>
        <dbReference type="ARBA" id="ARBA00022727"/>
    </source>
</evidence>
<dbReference type="InterPro" id="IPR027417">
    <property type="entry name" value="P-loop_NTPase"/>
</dbReference>
<dbReference type="Proteomes" id="UP001182556">
    <property type="component" value="Unassembled WGS sequence"/>
</dbReference>
<dbReference type="InterPro" id="IPR002125">
    <property type="entry name" value="CMP_dCMP_dom"/>
</dbReference>
<keyword evidence="5" id="KW-0378">Hydrolase</keyword>
<dbReference type="EMBL" id="JAODAN010000004">
    <property type="protein sequence ID" value="KAK1924734.1"/>
    <property type="molecule type" value="Genomic_DNA"/>
</dbReference>
<dbReference type="PROSITE" id="PS00903">
    <property type="entry name" value="CYT_DCMP_DEAMINASES_1"/>
    <property type="match status" value="1"/>
</dbReference>
<evidence type="ECO:0000259" key="10">
    <source>
        <dbReference type="PROSITE" id="PS51747"/>
    </source>
</evidence>
<evidence type="ECO:0000256" key="9">
    <source>
        <dbReference type="ARBA" id="ARBA00071582"/>
    </source>
</evidence>
<dbReference type="PANTHER" id="PTHR11086:SF18">
    <property type="entry name" value="DEOXYCYTIDYLATE DEAMINASE"/>
    <property type="match status" value="1"/>
</dbReference>
<evidence type="ECO:0000256" key="8">
    <source>
        <dbReference type="ARBA" id="ARBA00041763"/>
    </source>
</evidence>
<evidence type="ECO:0000256" key="6">
    <source>
        <dbReference type="ARBA" id="ARBA00022833"/>
    </source>
</evidence>
<organism evidence="11 12">
    <name type="scientific">Papiliotrema laurentii</name>
    <name type="common">Cryptococcus laurentii</name>
    <dbReference type="NCBI Taxonomy" id="5418"/>
    <lineage>
        <taxon>Eukaryota</taxon>
        <taxon>Fungi</taxon>
        <taxon>Dikarya</taxon>
        <taxon>Basidiomycota</taxon>
        <taxon>Agaricomycotina</taxon>
        <taxon>Tremellomycetes</taxon>
        <taxon>Tremellales</taxon>
        <taxon>Rhynchogastremaceae</taxon>
        <taxon>Papiliotrema</taxon>
    </lineage>
</organism>
<dbReference type="CDD" id="cd01286">
    <property type="entry name" value="deoxycytidylate_deaminase"/>
    <property type="match status" value="1"/>
</dbReference>
<feature type="domain" description="CMP/dCMP-type deaminase" evidence="10">
    <location>
        <begin position="226"/>
        <end position="356"/>
    </location>
</feature>
<dbReference type="InterPro" id="IPR035105">
    <property type="entry name" value="Deoxycytidylate_deaminase_dom"/>
</dbReference>
<keyword evidence="12" id="KW-1185">Reference proteome</keyword>
<protein>
    <recommendedName>
        <fullName evidence="9">Deoxycytidylate deaminase</fullName>
        <ecNumber evidence="7">3.5.4.12</ecNumber>
    </recommendedName>
    <alternativeName>
        <fullName evidence="8">dCMP deaminase</fullName>
    </alternativeName>
</protein>
<evidence type="ECO:0000256" key="1">
    <source>
        <dbReference type="ARBA" id="ARBA00001947"/>
    </source>
</evidence>
<comment type="caution">
    <text evidence="11">The sequence shown here is derived from an EMBL/GenBank/DDBJ whole genome shotgun (WGS) entry which is preliminary data.</text>
</comment>
<keyword evidence="6" id="KW-0862">Zinc</keyword>
<evidence type="ECO:0000256" key="3">
    <source>
        <dbReference type="ARBA" id="ARBA00022723"/>
    </source>
</evidence>
<accession>A0AAD9FR75</accession>
<dbReference type="InterPro" id="IPR016192">
    <property type="entry name" value="APOBEC/CMP_deaminase_Zn-bd"/>
</dbReference>
<dbReference type="InterPro" id="IPR015517">
    <property type="entry name" value="dCMP_deaminase-rel"/>
</dbReference>
<dbReference type="GO" id="GO:0005737">
    <property type="term" value="C:cytoplasm"/>
    <property type="evidence" value="ECO:0007669"/>
    <property type="project" value="TreeGrafter"/>
</dbReference>
<keyword evidence="4" id="KW-0545">Nucleotide biosynthesis</keyword>
<proteinExistence type="inferred from homology"/>
<dbReference type="SUPFAM" id="SSF53927">
    <property type="entry name" value="Cytidine deaminase-like"/>
    <property type="match status" value="1"/>
</dbReference>
<dbReference type="PANTHER" id="PTHR11086">
    <property type="entry name" value="DEOXYCYTIDYLATE DEAMINASE-RELATED"/>
    <property type="match status" value="1"/>
</dbReference>
<evidence type="ECO:0000256" key="2">
    <source>
        <dbReference type="ARBA" id="ARBA00006576"/>
    </source>
</evidence>
<dbReference type="GO" id="GO:0008270">
    <property type="term" value="F:zinc ion binding"/>
    <property type="evidence" value="ECO:0007669"/>
    <property type="project" value="InterPro"/>
</dbReference>
<evidence type="ECO:0000313" key="11">
    <source>
        <dbReference type="EMBL" id="KAK1924734.1"/>
    </source>
</evidence>
<evidence type="ECO:0000256" key="7">
    <source>
        <dbReference type="ARBA" id="ARBA00038938"/>
    </source>
</evidence>
<sequence>MFIAIVGTPSSGKRTILEYLVQKHKFQEIKLDSPRAQMDAARVGTEQLEPPSIESLTLSAGSAPLETPALETPSTSLDSTTTTFGDVPTMLDHVTKNWKSYLVTTDLKTFADVQPFVKRPFFMLLSVDGPLRTRFVREQRRAEATASAPLTLERFVDEHDLLLNGPTRSVASTSSSTSGERYLETDYKRVQSLATLSICNDLPDIPSLHSHLDGLDLLDEERLRPGWDTYFMTLASLASHRSNCMKRRVGALLVRSKRILSTGYNGTAKGTRNCNEGGCSRCNGSARGGESLNECLCLHAEENALLEAGKDRIGEDSVIYCNTCPCLRCSVKIVQCGVREVVYNQSYSMDEASARVLKEAGVILRQLHLPADMKAALL</sequence>
<keyword evidence="3" id="KW-0479">Metal-binding</keyword>
<dbReference type="EC" id="3.5.4.12" evidence="7"/>
<evidence type="ECO:0000313" key="12">
    <source>
        <dbReference type="Proteomes" id="UP001182556"/>
    </source>
</evidence>
<comment type="similarity">
    <text evidence="2">Belongs to the cytidine and deoxycytidylate deaminase family.</text>
</comment>
<dbReference type="InterPro" id="IPR016193">
    <property type="entry name" value="Cytidine_deaminase-like"/>
</dbReference>
<dbReference type="FunFam" id="3.40.140.10:FF:000035">
    <property type="entry name" value="dCMP deaminase"/>
    <property type="match status" value="1"/>
</dbReference>
<gene>
    <name evidence="11" type="ORF">DB88DRAFT_232081</name>
</gene>
<dbReference type="Gene3D" id="3.40.50.300">
    <property type="entry name" value="P-loop containing nucleotide triphosphate hydrolases"/>
    <property type="match status" value="1"/>
</dbReference>
<reference evidence="11" key="1">
    <citation type="submission" date="2023-02" db="EMBL/GenBank/DDBJ databases">
        <title>Identification and recombinant expression of a fungal hydrolase from Papiliotrema laurentii that hydrolyzes apple cutin and clears colloidal polyester polyurethane.</title>
        <authorList>
            <consortium name="DOE Joint Genome Institute"/>
            <person name="Roman V.A."/>
            <person name="Bojanowski C."/>
            <person name="Crable B.R."/>
            <person name="Wagner D.N."/>
            <person name="Hung C.S."/>
            <person name="Nadeau L.J."/>
            <person name="Schratz L."/>
            <person name="Haridas S."/>
            <person name="Pangilinan J."/>
            <person name="Lipzen A."/>
            <person name="Na H."/>
            <person name="Yan M."/>
            <person name="Ng V."/>
            <person name="Grigoriev I.V."/>
            <person name="Spatafora J.W."/>
            <person name="Barlow D."/>
            <person name="Biffinger J."/>
            <person name="Kelley-Loughnane N."/>
            <person name="Varaljay V.A."/>
            <person name="Crookes-Goodson W.J."/>
        </authorList>
    </citation>
    <scope>NUCLEOTIDE SEQUENCE</scope>
    <source>
        <strain evidence="11">5307AH</strain>
    </source>
</reference>
<dbReference type="PROSITE" id="PS51747">
    <property type="entry name" value="CYT_DCMP_DEAMINASES_2"/>
    <property type="match status" value="1"/>
</dbReference>
<comment type="cofactor">
    <cofactor evidence="1">
        <name>Zn(2+)</name>
        <dbReference type="ChEBI" id="CHEBI:29105"/>
    </cofactor>
</comment>